<protein>
    <recommendedName>
        <fullName evidence="3">Zn(2)-C6 fungal-type domain-containing protein</fullName>
    </recommendedName>
</protein>
<feature type="compositionally biased region" description="Acidic residues" evidence="2">
    <location>
        <begin position="41"/>
        <end position="51"/>
    </location>
</feature>
<feature type="compositionally biased region" description="Acidic residues" evidence="2">
    <location>
        <begin position="1"/>
        <end position="16"/>
    </location>
</feature>
<sequence>MEMEDDYLSEDNDDPSDGNYQGDGGEQNMDAEPCNIQYEEGSQEDGSEEDEAAHSYELRLAARQVRPIMTNIIDWDESGDYDPSEKRPPRTPDRRSKPKRQREDGEESPTKRLRSARQLSPSKARQLGADWVVTLQLQSAAGKELLSRYPDNWPEEHDSFFHDSHVIAPPANHDDDSPTKRCMRPRRRLVHYGTPFWDDHSLPVITDPTGEQDDLRNHPAARGCVRCREVGEVCDLRKPGAVWPCVQCSEHYKDAGGHIPCELVAPPERKQECEPCQDQELECSYAVEEGEEVQDDHVAPCRQCAASGERCIAGPHKDAIRVRATYSPPPGVRYHAYRAYISCTDCRRRKKYCSLRSKEDEPPCVSCEVAGIDCTFERIVPVPKTAPSHAEIESIAPEVKTAPSNAAVESVAPKAKTTPSHVTVESVVPVAKVVSNAEDATQVPDKAEPLKRDQKPSMPFVAMMVDIKQPERGPSPKSCKAPTQNEEFHSVWPLKMSSAEREIAMTAMFDRLCNGKPAPSDKWCSICVAPASVECCRSRPGCSLKLCDSCHQELMHCGAGGLQQLLRQRMWSEKAVTELRADACFLESEGVLCKSVYENANKQRSKAS</sequence>
<keyword evidence="1" id="KW-0539">Nucleus</keyword>
<proteinExistence type="predicted"/>
<evidence type="ECO:0000259" key="3">
    <source>
        <dbReference type="PROSITE" id="PS50048"/>
    </source>
</evidence>
<name>A0ABR1M8B6_9PEZI</name>
<evidence type="ECO:0000313" key="4">
    <source>
        <dbReference type="EMBL" id="KAK7544117.1"/>
    </source>
</evidence>
<keyword evidence="5" id="KW-1185">Reference proteome</keyword>
<gene>
    <name evidence="4" type="ORF">J3D65DRAFT_6906</name>
</gene>
<dbReference type="EMBL" id="JBBPEH010000001">
    <property type="protein sequence ID" value="KAK7544117.1"/>
    <property type="molecule type" value="Genomic_DNA"/>
</dbReference>
<dbReference type="PROSITE" id="PS50048">
    <property type="entry name" value="ZN2_CY6_FUNGAL_2"/>
    <property type="match status" value="1"/>
</dbReference>
<dbReference type="SMART" id="SM00066">
    <property type="entry name" value="GAL4"/>
    <property type="match status" value="2"/>
</dbReference>
<dbReference type="CDD" id="cd00067">
    <property type="entry name" value="GAL4"/>
    <property type="match status" value="1"/>
</dbReference>
<dbReference type="Proteomes" id="UP001360953">
    <property type="component" value="Unassembled WGS sequence"/>
</dbReference>
<comment type="caution">
    <text evidence="4">The sequence shown here is derived from an EMBL/GenBank/DDBJ whole genome shotgun (WGS) entry which is preliminary data.</text>
</comment>
<feature type="domain" description="Zn(2)-C6 fungal-type" evidence="3">
    <location>
        <begin position="342"/>
        <end position="376"/>
    </location>
</feature>
<dbReference type="SUPFAM" id="SSF57701">
    <property type="entry name" value="Zn2/Cys6 DNA-binding domain"/>
    <property type="match status" value="1"/>
</dbReference>
<dbReference type="InterPro" id="IPR036864">
    <property type="entry name" value="Zn2-C6_fun-type_DNA-bd_sf"/>
</dbReference>
<evidence type="ECO:0000256" key="2">
    <source>
        <dbReference type="SAM" id="MobiDB-lite"/>
    </source>
</evidence>
<dbReference type="RefSeq" id="XP_066659352.1">
    <property type="nucleotide sequence ID" value="XM_066803908.1"/>
</dbReference>
<dbReference type="GeneID" id="92036814"/>
<feature type="compositionally biased region" description="Basic and acidic residues" evidence="2">
    <location>
        <begin position="83"/>
        <end position="95"/>
    </location>
</feature>
<feature type="region of interest" description="Disordered" evidence="2">
    <location>
        <begin position="72"/>
        <end position="124"/>
    </location>
</feature>
<feature type="region of interest" description="Disordered" evidence="2">
    <location>
        <begin position="1"/>
        <end position="55"/>
    </location>
</feature>
<dbReference type="PROSITE" id="PS00463">
    <property type="entry name" value="ZN2_CY6_FUNGAL_1"/>
    <property type="match status" value="1"/>
</dbReference>
<dbReference type="InterPro" id="IPR001138">
    <property type="entry name" value="Zn2Cys6_DnaBD"/>
</dbReference>
<accession>A0ABR1M8B6</accession>
<dbReference type="Gene3D" id="4.10.240.10">
    <property type="entry name" value="Zn(2)-C6 fungal-type DNA-binding domain"/>
    <property type="match status" value="1"/>
</dbReference>
<reference evidence="4 5" key="1">
    <citation type="submission" date="2024-04" db="EMBL/GenBank/DDBJ databases">
        <title>Phyllosticta paracitricarpa is synonymous to the EU quarantine fungus P. citricarpa based on phylogenomic analyses.</title>
        <authorList>
            <consortium name="Lawrence Berkeley National Laboratory"/>
            <person name="Van ingen-buijs V.A."/>
            <person name="Van westerhoven A.C."/>
            <person name="Haridas S."/>
            <person name="Skiadas P."/>
            <person name="Martin F."/>
            <person name="Groenewald J.Z."/>
            <person name="Crous P.W."/>
            <person name="Seidl M.F."/>
        </authorList>
    </citation>
    <scope>NUCLEOTIDE SEQUENCE [LARGE SCALE GENOMIC DNA]</scope>
    <source>
        <strain evidence="4 5">CPC 17464</strain>
    </source>
</reference>
<evidence type="ECO:0000313" key="5">
    <source>
        <dbReference type="Proteomes" id="UP001360953"/>
    </source>
</evidence>
<organism evidence="4 5">
    <name type="scientific">Phyllosticta citribraziliensis</name>
    <dbReference type="NCBI Taxonomy" id="989973"/>
    <lineage>
        <taxon>Eukaryota</taxon>
        <taxon>Fungi</taxon>
        <taxon>Dikarya</taxon>
        <taxon>Ascomycota</taxon>
        <taxon>Pezizomycotina</taxon>
        <taxon>Dothideomycetes</taxon>
        <taxon>Dothideomycetes incertae sedis</taxon>
        <taxon>Botryosphaeriales</taxon>
        <taxon>Phyllostictaceae</taxon>
        <taxon>Phyllosticta</taxon>
    </lineage>
</organism>
<evidence type="ECO:0000256" key="1">
    <source>
        <dbReference type="ARBA" id="ARBA00023242"/>
    </source>
</evidence>